<comment type="catalytic activity">
    <reaction evidence="13 15">
        <text>riboflavin + ATP = FMN + ADP + H(+)</text>
        <dbReference type="Rhea" id="RHEA:14357"/>
        <dbReference type="ChEBI" id="CHEBI:15378"/>
        <dbReference type="ChEBI" id="CHEBI:30616"/>
        <dbReference type="ChEBI" id="CHEBI:57986"/>
        <dbReference type="ChEBI" id="CHEBI:58210"/>
        <dbReference type="ChEBI" id="CHEBI:456216"/>
        <dbReference type="EC" id="2.7.1.26"/>
    </reaction>
</comment>
<comment type="function">
    <text evidence="1">Catalyzes the phosphorylation of riboflavin to FMN followed by the adenylation of FMN to FAD.</text>
</comment>
<dbReference type="GO" id="GO:0008531">
    <property type="term" value="F:riboflavin kinase activity"/>
    <property type="evidence" value="ECO:0007669"/>
    <property type="project" value="UniProtKB-UniRule"/>
</dbReference>
<dbReference type="SUPFAM" id="SSF52374">
    <property type="entry name" value="Nucleotidylyl transferase"/>
    <property type="match status" value="1"/>
</dbReference>
<dbReference type="EC" id="2.7.7.2" evidence="15"/>
<dbReference type="EMBL" id="FNMZ01000010">
    <property type="protein sequence ID" value="SDX78144.1"/>
    <property type="molecule type" value="Genomic_DNA"/>
</dbReference>
<dbReference type="PANTHER" id="PTHR22749">
    <property type="entry name" value="RIBOFLAVIN KINASE/FMN ADENYLYLTRANSFERASE"/>
    <property type="match status" value="1"/>
</dbReference>
<accession>A0A1H3EJR2</accession>
<name>A0A1H3EJR2_9RHOB</name>
<evidence type="ECO:0000256" key="8">
    <source>
        <dbReference type="ARBA" id="ARBA00022741"/>
    </source>
</evidence>
<keyword evidence="5 15" id="KW-0288">FMN</keyword>
<dbReference type="AlphaFoldDB" id="A0A1H3EJR2"/>
<dbReference type="InterPro" id="IPR023468">
    <property type="entry name" value="Riboflavin_kinase"/>
</dbReference>
<evidence type="ECO:0000256" key="11">
    <source>
        <dbReference type="ARBA" id="ARBA00022840"/>
    </source>
</evidence>
<evidence type="ECO:0000256" key="9">
    <source>
        <dbReference type="ARBA" id="ARBA00022777"/>
    </source>
</evidence>
<sequence>MRIIQSVAEVRPEDRGASAAMGNFDGVHRGHRSVIDLARRDGVPLGVVTFEPHPRQVFAPDAPPFRLMNAASRAHRLERIGVDTLFALPFDRALAGLEAEAFARDVLAEGLGLSHVVVGEDFRFGKARGGDVEALERFGRRYGFEVTAAPMLAGETAAGETARVSSTAIREALTEGHPETAAEMLGHWHRIDGVVAHGDARGRDLGFPTANMALDGLLLPKFGVYAVEVRVLTGPHAGTYGGAASLGVRPTFGVNAPNLETYLFDFSGDLYGAEISVALVSYLRDELKFDGIEPLIAQMHADCDLAKARLAEKRDPA</sequence>
<dbReference type="Pfam" id="PF06574">
    <property type="entry name" value="FAD_syn"/>
    <property type="match status" value="1"/>
</dbReference>
<dbReference type="UniPathway" id="UPA00277">
    <property type="reaction ID" value="UER00407"/>
</dbReference>
<dbReference type="GO" id="GO:0009231">
    <property type="term" value="P:riboflavin biosynthetic process"/>
    <property type="evidence" value="ECO:0007669"/>
    <property type="project" value="InterPro"/>
</dbReference>
<dbReference type="GO" id="GO:0005524">
    <property type="term" value="F:ATP binding"/>
    <property type="evidence" value="ECO:0007669"/>
    <property type="project" value="UniProtKB-UniRule"/>
</dbReference>
<evidence type="ECO:0000256" key="12">
    <source>
        <dbReference type="ARBA" id="ARBA00023268"/>
    </source>
</evidence>
<evidence type="ECO:0000256" key="5">
    <source>
        <dbReference type="ARBA" id="ARBA00022643"/>
    </source>
</evidence>
<evidence type="ECO:0000256" key="7">
    <source>
        <dbReference type="ARBA" id="ARBA00022695"/>
    </source>
</evidence>
<dbReference type="UniPathway" id="UPA00276">
    <property type="reaction ID" value="UER00406"/>
</dbReference>
<dbReference type="GO" id="GO:0003919">
    <property type="term" value="F:FMN adenylyltransferase activity"/>
    <property type="evidence" value="ECO:0007669"/>
    <property type="project" value="UniProtKB-UniRule"/>
</dbReference>
<evidence type="ECO:0000256" key="4">
    <source>
        <dbReference type="ARBA" id="ARBA00022630"/>
    </source>
</evidence>
<proteinExistence type="inferred from homology"/>
<dbReference type="SUPFAM" id="SSF82114">
    <property type="entry name" value="Riboflavin kinase-like"/>
    <property type="match status" value="1"/>
</dbReference>
<protein>
    <recommendedName>
        <fullName evidence="15">Riboflavin biosynthesis protein</fullName>
    </recommendedName>
    <domain>
        <recommendedName>
            <fullName evidence="15">Riboflavin kinase</fullName>
            <ecNumber evidence="15">2.7.1.26</ecNumber>
        </recommendedName>
        <alternativeName>
            <fullName evidence="15">Flavokinase</fullName>
        </alternativeName>
    </domain>
    <domain>
        <recommendedName>
            <fullName evidence="15">FMN adenylyltransferase</fullName>
            <ecNumber evidence="15">2.7.7.2</ecNumber>
        </recommendedName>
        <alternativeName>
            <fullName evidence="15">FAD pyrophosphorylase</fullName>
        </alternativeName>
        <alternativeName>
            <fullName evidence="15">FAD synthase</fullName>
        </alternativeName>
    </domain>
</protein>
<keyword evidence="6 15" id="KW-0808">Transferase</keyword>
<keyword evidence="12" id="KW-0511">Multifunctional enzyme</keyword>
<dbReference type="RefSeq" id="WP_092684661.1">
    <property type="nucleotide sequence ID" value="NZ_FNMZ01000010.1"/>
</dbReference>
<evidence type="ECO:0000256" key="2">
    <source>
        <dbReference type="ARBA" id="ARBA00004726"/>
    </source>
</evidence>
<keyword evidence="11 15" id="KW-0067">ATP-binding</keyword>
<evidence type="ECO:0000313" key="17">
    <source>
        <dbReference type="EMBL" id="SDX78144.1"/>
    </source>
</evidence>
<dbReference type="PIRSF" id="PIRSF004491">
    <property type="entry name" value="FAD_Synth"/>
    <property type="match status" value="1"/>
</dbReference>
<dbReference type="CDD" id="cd02064">
    <property type="entry name" value="FAD_synthetase_N"/>
    <property type="match status" value="1"/>
</dbReference>
<dbReference type="InterPro" id="IPR015864">
    <property type="entry name" value="FAD_synthase"/>
</dbReference>
<keyword evidence="8 15" id="KW-0547">Nucleotide-binding</keyword>
<dbReference type="SMART" id="SM00904">
    <property type="entry name" value="Flavokinase"/>
    <property type="match status" value="1"/>
</dbReference>
<dbReference type="Gene3D" id="2.40.30.30">
    <property type="entry name" value="Riboflavin kinase-like"/>
    <property type="match status" value="1"/>
</dbReference>
<dbReference type="STRING" id="356660.SAMN05444336_11031"/>
<dbReference type="Pfam" id="PF01687">
    <property type="entry name" value="Flavokinase"/>
    <property type="match status" value="1"/>
</dbReference>
<keyword evidence="18" id="KW-1185">Reference proteome</keyword>
<evidence type="ECO:0000256" key="15">
    <source>
        <dbReference type="PIRNR" id="PIRNR004491"/>
    </source>
</evidence>
<evidence type="ECO:0000256" key="10">
    <source>
        <dbReference type="ARBA" id="ARBA00022827"/>
    </source>
</evidence>
<dbReference type="InterPro" id="IPR014729">
    <property type="entry name" value="Rossmann-like_a/b/a_fold"/>
</dbReference>
<dbReference type="OrthoDB" id="9803667at2"/>
<dbReference type="InterPro" id="IPR023465">
    <property type="entry name" value="Riboflavin_kinase_dom_sf"/>
</dbReference>
<dbReference type="FunFam" id="3.40.50.620:FF:000021">
    <property type="entry name" value="Riboflavin biosynthesis protein"/>
    <property type="match status" value="1"/>
</dbReference>
<dbReference type="EC" id="2.7.1.26" evidence="15"/>
<comment type="similarity">
    <text evidence="15">Belongs to the ribF family.</text>
</comment>
<comment type="catalytic activity">
    <reaction evidence="14 15">
        <text>FMN + ATP + H(+) = FAD + diphosphate</text>
        <dbReference type="Rhea" id="RHEA:17237"/>
        <dbReference type="ChEBI" id="CHEBI:15378"/>
        <dbReference type="ChEBI" id="CHEBI:30616"/>
        <dbReference type="ChEBI" id="CHEBI:33019"/>
        <dbReference type="ChEBI" id="CHEBI:57692"/>
        <dbReference type="ChEBI" id="CHEBI:58210"/>
        <dbReference type="EC" id="2.7.7.2"/>
    </reaction>
</comment>
<dbReference type="GO" id="GO:0009398">
    <property type="term" value="P:FMN biosynthetic process"/>
    <property type="evidence" value="ECO:0007669"/>
    <property type="project" value="UniProtKB-UniRule"/>
</dbReference>
<dbReference type="GO" id="GO:0006747">
    <property type="term" value="P:FAD biosynthetic process"/>
    <property type="evidence" value="ECO:0007669"/>
    <property type="project" value="UniProtKB-UniRule"/>
</dbReference>
<dbReference type="InterPro" id="IPR015865">
    <property type="entry name" value="Riboflavin_kinase_bac/euk"/>
</dbReference>
<dbReference type="NCBIfam" id="NF004160">
    <property type="entry name" value="PRK05627.1-3"/>
    <property type="match status" value="1"/>
</dbReference>
<comment type="pathway">
    <text evidence="3 15">Cofactor biosynthesis; FMN biosynthesis; FMN from riboflavin (ATP route): step 1/1.</text>
</comment>
<evidence type="ECO:0000256" key="13">
    <source>
        <dbReference type="ARBA" id="ARBA00047880"/>
    </source>
</evidence>
<dbReference type="Gene3D" id="3.40.50.620">
    <property type="entry name" value="HUPs"/>
    <property type="match status" value="1"/>
</dbReference>
<keyword evidence="7 15" id="KW-0548">Nucleotidyltransferase</keyword>
<dbReference type="PANTHER" id="PTHR22749:SF6">
    <property type="entry name" value="RIBOFLAVIN KINASE"/>
    <property type="match status" value="1"/>
</dbReference>
<feature type="domain" description="Riboflavin kinase" evidence="16">
    <location>
        <begin position="184"/>
        <end position="311"/>
    </location>
</feature>
<keyword evidence="9 15" id="KW-0418">Kinase</keyword>
<keyword evidence="10 15" id="KW-0274">FAD</keyword>
<organism evidence="17 18">
    <name type="scientific">Albimonas donghaensis</name>
    <dbReference type="NCBI Taxonomy" id="356660"/>
    <lineage>
        <taxon>Bacteria</taxon>
        <taxon>Pseudomonadati</taxon>
        <taxon>Pseudomonadota</taxon>
        <taxon>Alphaproteobacteria</taxon>
        <taxon>Rhodobacterales</taxon>
        <taxon>Paracoccaceae</taxon>
        <taxon>Albimonas</taxon>
    </lineage>
</organism>
<evidence type="ECO:0000256" key="6">
    <source>
        <dbReference type="ARBA" id="ARBA00022679"/>
    </source>
</evidence>
<reference evidence="17 18" key="1">
    <citation type="submission" date="2016-10" db="EMBL/GenBank/DDBJ databases">
        <authorList>
            <person name="de Groot N.N."/>
        </authorList>
    </citation>
    <scope>NUCLEOTIDE SEQUENCE [LARGE SCALE GENOMIC DNA]</scope>
    <source>
        <strain evidence="17 18">DSM 17890</strain>
    </source>
</reference>
<dbReference type="NCBIfam" id="TIGR00083">
    <property type="entry name" value="ribF"/>
    <property type="match status" value="1"/>
</dbReference>
<gene>
    <name evidence="17" type="ORF">SAMN05444336_11031</name>
</gene>
<evidence type="ECO:0000256" key="14">
    <source>
        <dbReference type="ARBA" id="ARBA00049494"/>
    </source>
</evidence>
<dbReference type="InterPro" id="IPR002606">
    <property type="entry name" value="Riboflavin_kinase_bac"/>
</dbReference>
<evidence type="ECO:0000313" key="18">
    <source>
        <dbReference type="Proteomes" id="UP000199118"/>
    </source>
</evidence>
<evidence type="ECO:0000256" key="1">
    <source>
        <dbReference type="ARBA" id="ARBA00002121"/>
    </source>
</evidence>
<keyword evidence="4 15" id="KW-0285">Flavoprotein</keyword>
<evidence type="ECO:0000256" key="3">
    <source>
        <dbReference type="ARBA" id="ARBA00005201"/>
    </source>
</evidence>
<evidence type="ECO:0000259" key="16">
    <source>
        <dbReference type="SMART" id="SM00904"/>
    </source>
</evidence>
<dbReference type="Proteomes" id="UP000199118">
    <property type="component" value="Unassembled WGS sequence"/>
</dbReference>
<comment type="pathway">
    <text evidence="2 15">Cofactor biosynthesis; FAD biosynthesis; FAD from FMN: step 1/1.</text>
</comment>